<dbReference type="Gene3D" id="3.40.190.10">
    <property type="entry name" value="Periplasmic binding protein-like II"/>
    <property type="match status" value="1"/>
</dbReference>
<sequence>MGVGLMLAGKGKWVVAVSVIAALMAGCTSGRGKPADNTSEPVETPVAKKEPVEISFYSTGGDFNETGFNELFGEKIKQKFPHVTPKFIPLSDATKISNLVATGQIPDVMYLSIGSSTALVEFQLEYDISDLIKQYKYDLGPLEPAVVDNLRALGKGKIYGLPVYNNSMSLYYNKDLFDKFGVAYPKDGMTWDDLTELTKVMSRSDGGLQYRGLTMWFTAARTLGQYSANYLDPVTHKSNFASDNFRKQLEQLTQFAAIPGNQLTADNASASRQAAMFTTDRLSSMFMHFSVYGISTLKDTLNWDVATYPVMKEQPDIGPQAYPTYFYLTKNSKVKEQAFEVMAYLTSAEFQKSIARQGLLPILKDRDVAMKEFGQDIAYLRSKNLQALVPKKFAPPSIVTPEQLLTTTAGNRPLQTAYTDVVTGKSDINTALRAADEQYAAEVSKILGGK</sequence>
<dbReference type="InterPro" id="IPR006059">
    <property type="entry name" value="SBP"/>
</dbReference>
<dbReference type="SUPFAM" id="SSF53850">
    <property type="entry name" value="Periplasmic binding protein-like II"/>
    <property type="match status" value="1"/>
</dbReference>
<keyword evidence="2" id="KW-1185">Reference proteome</keyword>
<name>A0A5C4TFM5_9BACL</name>
<gene>
    <name evidence="1" type="ORF">FE784_03595</name>
</gene>
<dbReference type="InterPro" id="IPR050490">
    <property type="entry name" value="Bact_solute-bd_prot1"/>
</dbReference>
<reference evidence="1 2" key="1">
    <citation type="submission" date="2019-05" db="EMBL/GenBank/DDBJ databases">
        <title>We sequenced the genome of Paenibacillus hemerocallicola KCTC 33185 for further insight into its adaptation and study the phylogeny of Paenibacillus.</title>
        <authorList>
            <person name="Narsing Rao M.P."/>
        </authorList>
    </citation>
    <scope>NUCLEOTIDE SEQUENCE [LARGE SCALE GENOMIC DNA]</scope>
    <source>
        <strain evidence="1 2">KCTC 33185</strain>
    </source>
</reference>
<organism evidence="1 2">
    <name type="scientific">Paenibacillus hemerocallicola</name>
    <dbReference type="NCBI Taxonomy" id="1172614"/>
    <lineage>
        <taxon>Bacteria</taxon>
        <taxon>Bacillati</taxon>
        <taxon>Bacillota</taxon>
        <taxon>Bacilli</taxon>
        <taxon>Bacillales</taxon>
        <taxon>Paenibacillaceae</taxon>
        <taxon>Paenibacillus</taxon>
    </lineage>
</organism>
<dbReference type="Proteomes" id="UP000307943">
    <property type="component" value="Unassembled WGS sequence"/>
</dbReference>
<accession>A0A5C4TFM5</accession>
<dbReference type="PANTHER" id="PTHR43649:SF17">
    <property type="entry name" value="ABC TRANSPORTER SOLUTE BINDING PROTEIN-SUGAR TRANSPORT"/>
    <property type="match status" value="1"/>
</dbReference>
<proteinExistence type="predicted"/>
<dbReference type="OrthoDB" id="383937at2"/>
<dbReference type="EMBL" id="VDCQ01000003">
    <property type="protein sequence ID" value="TNJ67841.1"/>
    <property type="molecule type" value="Genomic_DNA"/>
</dbReference>
<comment type="caution">
    <text evidence="1">The sequence shown here is derived from an EMBL/GenBank/DDBJ whole genome shotgun (WGS) entry which is preliminary data.</text>
</comment>
<dbReference type="Pfam" id="PF01547">
    <property type="entry name" value="SBP_bac_1"/>
    <property type="match status" value="1"/>
</dbReference>
<dbReference type="AlphaFoldDB" id="A0A5C4TFM5"/>
<dbReference type="PANTHER" id="PTHR43649">
    <property type="entry name" value="ARABINOSE-BINDING PROTEIN-RELATED"/>
    <property type="match status" value="1"/>
</dbReference>
<evidence type="ECO:0000313" key="1">
    <source>
        <dbReference type="EMBL" id="TNJ67841.1"/>
    </source>
</evidence>
<protein>
    <submittedName>
        <fullName evidence="1">Extracellular solute-binding protein</fullName>
    </submittedName>
</protein>
<evidence type="ECO:0000313" key="2">
    <source>
        <dbReference type="Proteomes" id="UP000307943"/>
    </source>
</evidence>